<feature type="transmembrane region" description="Helical" evidence="1">
    <location>
        <begin position="6"/>
        <end position="26"/>
    </location>
</feature>
<proteinExistence type="predicted"/>
<accession>A0A0H3A9T3</accession>
<sequence>MQSTDWLLYANAAVWLGIGAYVFMLARAQKTLERRLRQMEMLNDD</sequence>
<dbReference type="HOGENOM" id="CLU_215284_0_0_7"/>
<gene>
    <name evidence="2" type="ordered locus">Dvul_1947</name>
</gene>
<dbReference type="Proteomes" id="UP000009173">
    <property type="component" value="Chromosome"/>
</dbReference>
<dbReference type="InterPro" id="IPR030888">
    <property type="entry name" value="Put_ccm"/>
</dbReference>
<evidence type="ECO:0008006" key="4">
    <source>
        <dbReference type="Google" id="ProtNLM"/>
    </source>
</evidence>
<name>A0A0H3A9T3_NITV4</name>
<evidence type="ECO:0000313" key="2">
    <source>
        <dbReference type="EMBL" id="ABM28963.1"/>
    </source>
</evidence>
<dbReference type="EMBL" id="CP000527">
    <property type="protein sequence ID" value="ABM28963.1"/>
    <property type="molecule type" value="Genomic_DNA"/>
</dbReference>
<dbReference type="NCBIfam" id="TIGR04391">
    <property type="entry name" value="CcmD_alt_fam"/>
    <property type="match status" value="1"/>
</dbReference>
<protein>
    <recommendedName>
        <fullName evidence="4">CcmD family protein</fullName>
    </recommendedName>
</protein>
<keyword evidence="1" id="KW-0812">Transmembrane</keyword>
<dbReference type="AlphaFoldDB" id="A0A0H3A9T3"/>
<keyword evidence="1" id="KW-1133">Transmembrane helix</keyword>
<evidence type="ECO:0000256" key="1">
    <source>
        <dbReference type="SAM" id="Phobius"/>
    </source>
</evidence>
<organism evidence="2 3">
    <name type="scientific">Nitratidesulfovibrio vulgaris (strain DP4)</name>
    <name type="common">Desulfovibrio vulgaris</name>
    <dbReference type="NCBI Taxonomy" id="391774"/>
    <lineage>
        <taxon>Bacteria</taxon>
        <taxon>Pseudomonadati</taxon>
        <taxon>Thermodesulfobacteriota</taxon>
        <taxon>Desulfovibrionia</taxon>
        <taxon>Desulfovibrionales</taxon>
        <taxon>Desulfovibrionaceae</taxon>
        <taxon>Nitratidesulfovibrio</taxon>
    </lineage>
</organism>
<dbReference type="RefSeq" id="WP_010938345.1">
    <property type="nucleotide sequence ID" value="NC_008751.1"/>
</dbReference>
<keyword evidence="1" id="KW-0472">Membrane</keyword>
<dbReference type="KEGG" id="dvl:Dvul_1947"/>
<reference evidence="3" key="1">
    <citation type="journal article" date="2009" name="Environ. Microbiol.">
        <title>Contribution of mobile genetic elements to Desulfovibrio vulgaris genome plasticity.</title>
        <authorList>
            <person name="Walker C.B."/>
            <person name="Stolyar S."/>
            <person name="Chivian D."/>
            <person name="Pinel N."/>
            <person name="Gabster J.A."/>
            <person name="Dehal P.S."/>
            <person name="He Z."/>
            <person name="Yang Z.K."/>
            <person name="Yen H.C."/>
            <person name="Zhou J."/>
            <person name="Wall J.D."/>
            <person name="Hazen T.C."/>
            <person name="Arkin A.P."/>
            <person name="Stahl D.A."/>
        </authorList>
    </citation>
    <scope>NUCLEOTIDE SEQUENCE [LARGE SCALE GENOMIC DNA]</scope>
    <source>
        <strain evidence="3">DP4</strain>
    </source>
</reference>
<evidence type="ECO:0000313" key="3">
    <source>
        <dbReference type="Proteomes" id="UP000009173"/>
    </source>
</evidence>